<protein>
    <submittedName>
        <fullName evidence="8">RNA polymerase sigma factor</fullName>
    </submittedName>
</protein>
<dbReference type="InterPro" id="IPR014284">
    <property type="entry name" value="RNA_pol_sigma-70_dom"/>
</dbReference>
<keyword evidence="3" id="KW-0731">Sigma factor</keyword>
<dbReference type="Gene3D" id="1.10.1740.10">
    <property type="match status" value="1"/>
</dbReference>
<dbReference type="InterPro" id="IPR013249">
    <property type="entry name" value="RNA_pol_sigma70_r4_t2"/>
</dbReference>
<evidence type="ECO:0000256" key="5">
    <source>
        <dbReference type="SAM" id="MobiDB-lite"/>
    </source>
</evidence>
<dbReference type="Pfam" id="PF04542">
    <property type="entry name" value="Sigma70_r2"/>
    <property type="match status" value="1"/>
</dbReference>
<evidence type="ECO:0000259" key="6">
    <source>
        <dbReference type="Pfam" id="PF04542"/>
    </source>
</evidence>
<organism evidence="8 9">
    <name type="scientific">Paenibacillus antri</name>
    <dbReference type="NCBI Taxonomy" id="2582848"/>
    <lineage>
        <taxon>Bacteria</taxon>
        <taxon>Bacillati</taxon>
        <taxon>Bacillota</taxon>
        <taxon>Bacilli</taxon>
        <taxon>Bacillales</taxon>
        <taxon>Paenibacillaceae</taxon>
        <taxon>Paenibacillus</taxon>
    </lineage>
</organism>
<dbReference type="InterPro" id="IPR007627">
    <property type="entry name" value="RNA_pol_sigma70_r2"/>
</dbReference>
<dbReference type="NCBIfam" id="TIGR02937">
    <property type="entry name" value="sigma70-ECF"/>
    <property type="match status" value="1"/>
</dbReference>
<dbReference type="InterPro" id="IPR013325">
    <property type="entry name" value="RNA_pol_sigma_r2"/>
</dbReference>
<reference evidence="8 9" key="1">
    <citation type="submission" date="2019-05" db="EMBL/GenBank/DDBJ databases">
        <authorList>
            <person name="Narsing Rao M.P."/>
            <person name="Li W.J."/>
        </authorList>
    </citation>
    <scope>NUCLEOTIDE SEQUENCE [LARGE SCALE GENOMIC DNA]</scope>
    <source>
        <strain evidence="8 9">SYSU_K30003</strain>
    </source>
</reference>
<keyword evidence="4" id="KW-0804">Transcription</keyword>
<dbReference type="Proteomes" id="UP000309676">
    <property type="component" value="Unassembled WGS sequence"/>
</dbReference>
<dbReference type="InterPro" id="IPR013324">
    <property type="entry name" value="RNA_pol_sigma_r3/r4-like"/>
</dbReference>
<dbReference type="OrthoDB" id="2381154at2"/>
<feature type="domain" description="RNA polymerase sigma factor 70 region 4 type 2" evidence="7">
    <location>
        <begin position="121"/>
        <end position="170"/>
    </location>
</feature>
<dbReference type="PANTHER" id="PTHR43133">
    <property type="entry name" value="RNA POLYMERASE ECF-TYPE SIGMA FACTO"/>
    <property type="match status" value="1"/>
</dbReference>
<dbReference type="PANTHER" id="PTHR43133:SF25">
    <property type="entry name" value="RNA POLYMERASE SIGMA FACTOR RFAY-RELATED"/>
    <property type="match status" value="1"/>
</dbReference>
<dbReference type="SUPFAM" id="SSF88659">
    <property type="entry name" value="Sigma3 and sigma4 domains of RNA polymerase sigma factors"/>
    <property type="match status" value="1"/>
</dbReference>
<feature type="region of interest" description="Disordered" evidence="5">
    <location>
        <begin position="211"/>
        <end position="254"/>
    </location>
</feature>
<evidence type="ECO:0000313" key="8">
    <source>
        <dbReference type="EMBL" id="TLS51204.1"/>
    </source>
</evidence>
<dbReference type="GO" id="GO:0003677">
    <property type="term" value="F:DNA binding"/>
    <property type="evidence" value="ECO:0007669"/>
    <property type="project" value="InterPro"/>
</dbReference>
<dbReference type="InterPro" id="IPR036388">
    <property type="entry name" value="WH-like_DNA-bd_sf"/>
</dbReference>
<gene>
    <name evidence="8" type="ORF">FE782_15840</name>
</gene>
<feature type="compositionally biased region" description="Low complexity" evidence="5">
    <location>
        <begin position="211"/>
        <end position="222"/>
    </location>
</feature>
<dbReference type="SUPFAM" id="SSF88946">
    <property type="entry name" value="Sigma2 domain of RNA polymerase sigma factors"/>
    <property type="match status" value="1"/>
</dbReference>
<dbReference type="GO" id="GO:0006352">
    <property type="term" value="P:DNA-templated transcription initiation"/>
    <property type="evidence" value="ECO:0007669"/>
    <property type="project" value="InterPro"/>
</dbReference>
<accession>A0A5R9GDE1</accession>
<evidence type="ECO:0000313" key="9">
    <source>
        <dbReference type="Proteomes" id="UP000309676"/>
    </source>
</evidence>
<name>A0A5R9GDE1_9BACL</name>
<dbReference type="CDD" id="cd06171">
    <property type="entry name" value="Sigma70_r4"/>
    <property type="match status" value="1"/>
</dbReference>
<proteinExistence type="inferred from homology"/>
<evidence type="ECO:0000256" key="1">
    <source>
        <dbReference type="ARBA" id="ARBA00010641"/>
    </source>
</evidence>
<comment type="similarity">
    <text evidence="1">Belongs to the sigma-70 factor family. ECF subfamily.</text>
</comment>
<keyword evidence="9" id="KW-1185">Reference proteome</keyword>
<dbReference type="Gene3D" id="1.10.10.10">
    <property type="entry name" value="Winged helix-like DNA-binding domain superfamily/Winged helix DNA-binding domain"/>
    <property type="match status" value="1"/>
</dbReference>
<feature type="domain" description="RNA polymerase sigma-70 region 2" evidence="6">
    <location>
        <begin position="26"/>
        <end position="88"/>
    </location>
</feature>
<evidence type="ECO:0000256" key="2">
    <source>
        <dbReference type="ARBA" id="ARBA00023015"/>
    </source>
</evidence>
<evidence type="ECO:0000259" key="7">
    <source>
        <dbReference type="Pfam" id="PF08281"/>
    </source>
</evidence>
<dbReference type="InterPro" id="IPR039425">
    <property type="entry name" value="RNA_pol_sigma-70-like"/>
</dbReference>
<sequence length="298" mass="31057">MMHALGAEETSSTGAADAFDRAAAPLLPSLQAYCRSVARNRWDADDLMQDTLEKAFARFARTGDAPLTKAYLYRIASNAWIDRLRRARESVRPAEWAGWEAPARAAAAEDARADEALDDAARRLAALTPKQRTALLLCEAFALPLTETADRLGMTVGSVKSLLHRARARLGRSADAETPPPAADAAAVDAYIDALRRGSIDAVVALGASAEAGAGPSASSRPDGGRFARSSAGALRPPSGFGPRSTTRAERTGRRSAFAGGRVVGFAATSDGACAAVARPGDAPVRVLAFRAGDAIAV</sequence>
<keyword evidence="2" id="KW-0805">Transcription regulation</keyword>
<evidence type="ECO:0000256" key="4">
    <source>
        <dbReference type="ARBA" id="ARBA00023163"/>
    </source>
</evidence>
<dbReference type="AlphaFoldDB" id="A0A5R9GDE1"/>
<comment type="caution">
    <text evidence="8">The sequence shown here is derived from an EMBL/GenBank/DDBJ whole genome shotgun (WGS) entry which is preliminary data.</text>
</comment>
<dbReference type="RefSeq" id="WP_138195198.1">
    <property type="nucleotide sequence ID" value="NZ_VCIW01000010.1"/>
</dbReference>
<evidence type="ECO:0000256" key="3">
    <source>
        <dbReference type="ARBA" id="ARBA00023082"/>
    </source>
</evidence>
<dbReference type="EMBL" id="VCIW01000010">
    <property type="protein sequence ID" value="TLS51204.1"/>
    <property type="molecule type" value="Genomic_DNA"/>
</dbReference>
<dbReference type="GO" id="GO:0016987">
    <property type="term" value="F:sigma factor activity"/>
    <property type="evidence" value="ECO:0007669"/>
    <property type="project" value="UniProtKB-KW"/>
</dbReference>
<dbReference type="Pfam" id="PF08281">
    <property type="entry name" value="Sigma70_r4_2"/>
    <property type="match status" value="1"/>
</dbReference>